<dbReference type="RefSeq" id="WP_091941519.1">
    <property type="nucleotide sequence ID" value="NZ_FOEE01000003.1"/>
</dbReference>
<reference evidence="5" key="1">
    <citation type="submission" date="2016-10" db="EMBL/GenBank/DDBJ databases">
        <authorList>
            <person name="Varghese N."/>
            <person name="Submissions S."/>
        </authorList>
    </citation>
    <scope>NUCLEOTIDE SEQUENCE [LARGE SCALE GENOMIC DNA]</scope>
    <source>
        <strain evidence="5">DSM 45413</strain>
    </source>
</reference>
<dbReference type="PROSITE" id="PS51257">
    <property type="entry name" value="PROKAR_LIPOPROTEIN"/>
    <property type="match status" value="1"/>
</dbReference>
<dbReference type="InterPro" id="IPR019606">
    <property type="entry name" value="GerMN"/>
</dbReference>
<gene>
    <name evidence="4" type="ORF">SAMN05660991_01420</name>
</gene>
<dbReference type="Pfam" id="PF10646">
    <property type="entry name" value="Germane"/>
    <property type="match status" value="1"/>
</dbReference>
<keyword evidence="2" id="KW-0732">Signal</keyword>
<dbReference type="Proteomes" id="UP000198960">
    <property type="component" value="Unassembled WGS sequence"/>
</dbReference>
<dbReference type="SUPFAM" id="SSF82171">
    <property type="entry name" value="DPP6 N-terminal domain-like"/>
    <property type="match status" value="1"/>
</dbReference>
<accession>A0A1H8RZF8</accession>
<organism evidence="4 5">
    <name type="scientific">Trujillonella endophytica</name>
    <dbReference type="NCBI Taxonomy" id="673521"/>
    <lineage>
        <taxon>Bacteria</taxon>
        <taxon>Bacillati</taxon>
        <taxon>Actinomycetota</taxon>
        <taxon>Actinomycetes</taxon>
        <taxon>Geodermatophilales</taxon>
        <taxon>Geodermatophilaceae</taxon>
        <taxon>Trujillonella</taxon>
    </lineage>
</organism>
<dbReference type="Pfam" id="PF10647">
    <property type="entry name" value="Gmad1"/>
    <property type="match status" value="1"/>
</dbReference>
<dbReference type="STRING" id="673521.SAMN05660991_01420"/>
<evidence type="ECO:0000313" key="4">
    <source>
        <dbReference type="EMBL" id="SEO71343.1"/>
    </source>
</evidence>
<evidence type="ECO:0000256" key="2">
    <source>
        <dbReference type="SAM" id="SignalP"/>
    </source>
</evidence>
<evidence type="ECO:0000259" key="3">
    <source>
        <dbReference type="SMART" id="SM00909"/>
    </source>
</evidence>
<feature type="region of interest" description="Disordered" evidence="1">
    <location>
        <begin position="20"/>
        <end position="44"/>
    </location>
</feature>
<protein>
    <submittedName>
        <fullName evidence="4">Sporulation and spore germination</fullName>
    </submittedName>
</protein>
<name>A0A1H8RZF8_9ACTN</name>
<keyword evidence="5" id="KW-1185">Reference proteome</keyword>
<feature type="compositionally biased region" description="Polar residues" evidence="1">
    <location>
        <begin position="20"/>
        <end position="31"/>
    </location>
</feature>
<dbReference type="InterPro" id="IPR018910">
    <property type="entry name" value="LpqB_C"/>
</dbReference>
<feature type="chain" id="PRO_5038353458" evidence="2">
    <location>
        <begin position="24"/>
        <end position="572"/>
    </location>
</feature>
<feature type="domain" description="GerMN" evidence="3">
    <location>
        <begin position="197"/>
        <end position="284"/>
    </location>
</feature>
<dbReference type="SMART" id="SM00909">
    <property type="entry name" value="Germane"/>
    <property type="match status" value="1"/>
</dbReference>
<evidence type="ECO:0000256" key="1">
    <source>
        <dbReference type="SAM" id="MobiDB-lite"/>
    </source>
</evidence>
<dbReference type="InterPro" id="IPR059026">
    <property type="entry name" value="LpqB_N"/>
</dbReference>
<dbReference type="AlphaFoldDB" id="A0A1H8RZF8"/>
<evidence type="ECO:0000313" key="5">
    <source>
        <dbReference type="Proteomes" id="UP000198960"/>
    </source>
</evidence>
<proteinExistence type="predicted"/>
<dbReference type="EMBL" id="FOEE01000003">
    <property type="protein sequence ID" value="SEO71343.1"/>
    <property type="molecule type" value="Genomic_DNA"/>
</dbReference>
<dbReference type="OrthoDB" id="3226781at2"/>
<dbReference type="Pfam" id="PF25976">
    <property type="entry name" value="LpqB_N"/>
    <property type="match status" value="1"/>
</dbReference>
<feature type="signal peptide" evidence="2">
    <location>
        <begin position="1"/>
        <end position="23"/>
    </location>
</feature>
<sequence>MNRGLVVVIALLFLAGCSTVPSSSPTVQITQEPPRGPEDVGVEPLEPEEGATAEEIVRGFISAAASTVRTHPVARQYLTSAAAETWSDESGITVIGGDYATVTTPEGRVQITADLVGTVDSRGVFTVGSGQPYRADVALEEVGGEWRISIPPTPEGLLMVQADFEQLYDERAVYFVDPTRQRVVPDLRYLISGEAQPTALMERLLAGPASALDGGVENALTGARLVRAVTVSGQAVTVELAGIADLAAPELPVLCAQVVWTLNQLPGAPSVELLVDGEPLVLDGIPAEQSVEDWSTFDPEAAPVGAVGHFLDPAGALRLTDGEAAPGPAGQAAYALQSAAIAADPRTGELSSMVGTTTRDGAARLLVGAYGGDLQEVLDGETFTAPSVAATRTEFWTVRNGTAVVRVPADGRPQVVNALTLEVLGRASALQLSPDGVRAAVIVNGNQLYVGTVVRDDDGPVELRNLRPVAPSLTGVTDVAWSAPDRLLVLASGEGEDGTAPYSLRVDGWGLAAVPTAGLPGLPISIAAAPGQQPLVTAGFPSSTIWQLSGGTWLTLVRGQQPVPGTEPFFPA</sequence>